<evidence type="ECO:0000259" key="5">
    <source>
        <dbReference type="PROSITE" id="PS51898"/>
    </source>
</evidence>
<evidence type="ECO:0000313" key="7">
    <source>
        <dbReference type="EMBL" id="SOZ35603.1"/>
    </source>
</evidence>
<gene>
    <name evidence="7" type="ORF">CBM2605_A190106</name>
</gene>
<protein>
    <submittedName>
        <fullName evidence="7">Integrase family protein</fullName>
    </submittedName>
</protein>
<dbReference type="Proteomes" id="UP000256710">
    <property type="component" value="Unassembled WGS sequence"/>
</dbReference>
<keyword evidence="8" id="KW-1185">Reference proteome</keyword>
<dbReference type="CDD" id="cd00796">
    <property type="entry name" value="INT_Rci_Hp1_C"/>
    <property type="match status" value="1"/>
</dbReference>
<dbReference type="Pfam" id="PF24624">
    <property type="entry name" value="Int_N"/>
    <property type="match status" value="1"/>
</dbReference>
<dbReference type="Gene3D" id="1.10.150.130">
    <property type="match status" value="1"/>
</dbReference>
<dbReference type="InterPro" id="IPR010998">
    <property type="entry name" value="Integrase_recombinase_N"/>
</dbReference>
<dbReference type="InterPro" id="IPR050090">
    <property type="entry name" value="Tyrosine_recombinase_XerCD"/>
</dbReference>
<accession>A0ABY1V212</accession>
<dbReference type="RefSeq" id="WP_018005396.1">
    <property type="nucleotide sequence ID" value="NZ_AQUR01000088.1"/>
</dbReference>
<feature type="domain" description="Core-binding (CB)" evidence="6">
    <location>
        <begin position="59"/>
        <end position="138"/>
    </location>
</feature>
<dbReference type="InterPro" id="IPR044068">
    <property type="entry name" value="CB"/>
</dbReference>
<keyword evidence="1" id="KW-0229">DNA integration</keyword>
<dbReference type="PROSITE" id="PS51900">
    <property type="entry name" value="CB"/>
    <property type="match status" value="1"/>
</dbReference>
<keyword evidence="3" id="KW-0233">DNA recombination</keyword>
<dbReference type="Gene3D" id="1.10.443.10">
    <property type="entry name" value="Intergrase catalytic core"/>
    <property type="match status" value="1"/>
</dbReference>
<evidence type="ECO:0000256" key="4">
    <source>
        <dbReference type="PROSITE-ProRule" id="PRU01248"/>
    </source>
</evidence>
<sequence>MSISKKPGGWLADIQPGGRGAKRYRKTFATKAEALAWEAWLTAKVNTTPEWQPQKRDTRRLTELVDVWKTHHGSSLRAGADTYARLIAMCKAMGDPTADRFTAETFAEYRTSRQEAGISPGGINREHAYLRAVFNELRRLGIWKKENPLAGVRQVKQVERELTFLTLEQIRTLLANLEGSTETMLVSQVCLATGARWSEAEGLTKSQLGGGALNYTATKSGRNRSVPISAGLEEALRRHANHREEERLFGDCYHTFRKAVSKSKLRLPDGQLTHVLRHTFASHFMMNGGNILALQRILGHASLTMTMRYAHLAPEHLQEVRTLNPLTKLLDR</sequence>
<dbReference type="PANTHER" id="PTHR30349:SF93">
    <property type="entry name" value="FELS-2 PROPHAGE PROTEIN"/>
    <property type="match status" value="1"/>
</dbReference>
<dbReference type="SUPFAM" id="SSF56349">
    <property type="entry name" value="DNA breaking-rejoining enzymes"/>
    <property type="match status" value="1"/>
</dbReference>
<dbReference type="EMBL" id="OFTC01000011">
    <property type="protein sequence ID" value="SOZ35603.1"/>
    <property type="molecule type" value="Genomic_DNA"/>
</dbReference>
<dbReference type="Pfam" id="PF00589">
    <property type="entry name" value="Phage_integrase"/>
    <property type="match status" value="1"/>
</dbReference>
<evidence type="ECO:0000256" key="3">
    <source>
        <dbReference type="ARBA" id="ARBA00023172"/>
    </source>
</evidence>
<reference evidence="7 8" key="1">
    <citation type="submission" date="2018-01" db="EMBL/GenBank/DDBJ databases">
        <authorList>
            <person name="Clerissi C."/>
        </authorList>
    </citation>
    <scope>NUCLEOTIDE SEQUENCE [LARGE SCALE GENOMIC DNA]</scope>
    <source>
        <strain evidence="7">Cupriavidus taiwanensis STM 6082</strain>
    </source>
</reference>
<comment type="caution">
    <text evidence="7">The sequence shown here is derived from an EMBL/GenBank/DDBJ whole genome shotgun (WGS) entry which is preliminary data.</text>
</comment>
<dbReference type="InterPro" id="IPR013762">
    <property type="entry name" value="Integrase-like_cat_sf"/>
</dbReference>
<proteinExistence type="predicted"/>
<dbReference type="PANTHER" id="PTHR30349">
    <property type="entry name" value="PHAGE INTEGRASE-RELATED"/>
    <property type="match status" value="1"/>
</dbReference>
<evidence type="ECO:0000259" key="6">
    <source>
        <dbReference type="PROSITE" id="PS51900"/>
    </source>
</evidence>
<dbReference type="InterPro" id="IPR057084">
    <property type="entry name" value="Int_N"/>
</dbReference>
<dbReference type="InterPro" id="IPR002104">
    <property type="entry name" value="Integrase_catalytic"/>
</dbReference>
<dbReference type="InterPro" id="IPR011010">
    <property type="entry name" value="DNA_brk_join_enz"/>
</dbReference>
<evidence type="ECO:0000313" key="8">
    <source>
        <dbReference type="Proteomes" id="UP000256710"/>
    </source>
</evidence>
<evidence type="ECO:0000256" key="1">
    <source>
        <dbReference type="ARBA" id="ARBA00022908"/>
    </source>
</evidence>
<dbReference type="PROSITE" id="PS51898">
    <property type="entry name" value="TYR_RECOMBINASE"/>
    <property type="match status" value="1"/>
</dbReference>
<evidence type="ECO:0000256" key="2">
    <source>
        <dbReference type="ARBA" id="ARBA00023125"/>
    </source>
</evidence>
<organism evidence="7 8">
    <name type="scientific">Cupriavidus neocaledonicus</name>
    <dbReference type="NCBI Taxonomy" id="1040979"/>
    <lineage>
        <taxon>Bacteria</taxon>
        <taxon>Pseudomonadati</taxon>
        <taxon>Pseudomonadota</taxon>
        <taxon>Betaproteobacteria</taxon>
        <taxon>Burkholderiales</taxon>
        <taxon>Burkholderiaceae</taxon>
        <taxon>Cupriavidus</taxon>
    </lineage>
</organism>
<feature type="domain" description="Tyr recombinase" evidence="5">
    <location>
        <begin position="160"/>
        <end position="322"/>
    </location>
</feature>
<name>A0ABY1V212_9BURK</name>
<keyword evidence="2 4" id="KW-0238">DNA-binding</keyword>